<evidence type="ECO:0000256" key="7">
    <source>
        <dbReference type="ARBA" id="ARBA00022769"/>
    </source>
</evidence>
<dbReference type="Pfam" id="PF17760">
    <property type="entry name" value="UvrA_inter"/>
    <property type="match status" value="1"/>
</dbReference>
<dbReference type="Gene3D" id="3.40.50.300">
    <property type="entry name" value="P-loop containing nucleotide triphosphate hydrolases"/>
    <property type="match status" value="3"/>
</dbReference>
<keyword evidence="7" id="KW-0228">DNA excision</keyword>
<name>A0ABW8YVS5_9FLAO</name>
<evidence type="ECO:0000259" key="17">
    <source>
        <dbReference type="PROSITE" id="PS50893"/>
    </source>
</evidence>
<dbReference type="Gene3D" id="1.10.8.280">
    <property type="entry name" value="ABC transporter ATPase domain-like"/>
    <property type="match status" value="1"/>
</dbReference>
<keyword evidence="4" id="KW-0677">Repeat</keyword>
<sequence length="929" mass="104199">MIKTDFSTLEPKKNILIKGAQLHNLKNIDVAIPRNKLVVVTGLSGSGKSSLAFDTLYAEGQRRYVESLSSYARQFLGRLDKPKVEYIKGIAPAIAIEQKVNTTNARSTVGTSTEIYDYLKLLFARVGRTYSPVSGREVKKDTVTDVVNTVKGFEQGSRWLLLAPVHTEKGRSIEEKLGVLLQQGFARILVDNETLRLDELSGVDFTNKEVLLVVDRIVVKDEEEFYNRLADAVQTAFYEGKGESFLQEVSTGNRLPFSNNFEIDGMTFLEPNVHLFSFNNPYGACPACEGYGSIIGIDEDLVVPNTGLSVYENAIYPWRGESMGWYRDQLVNNGHKFDFPIHKPYYELSEKDRHLIWTGNKYFTGLNDFFAELEEKNYKIQNRVMLSRYRGKTKCPECKGKRLRPEANYVKIADRTITDLVDQPIKHLITFFAEMQLNDYDAKIAKRLLVEINNRLSFLQEVGLDYLTLNRRSNTLSGGESQRINLATSLGSSLVGSMYILDEPSIGLHPKDTERLIKVLEGLRDLGNTVIVVEHDEDIMKQADMIIDIGPEAGTHGGELVAQGTFDEILKSDSLTAKYLNGDLEISVPKKRRKFKHHVEAVGARENNLKNIDVTFPLDCLTVITGVSGSGKSTLVKKILFPALQKELEGVGEKAGQFTELRGNYKHVKHIEYVDQNPIGRSSRSNPVTYIKAYDDIRDLFSKQKLSKIHGYQAKHFSFNVDGGRCETCKGEGEVTIEMQFMADVHLECETCHGKRFKKEILEVTFEGKNIDDILTMTIDDAVAFFSEYKQTKIMTKLQPLQDVGLGYVQLGQSSSTLSGGEVQRIKLASFLVKGVTKDKALFVFDEPTTGLHFHDIKKLLASFDALIDKGHSIIVIEHNLDLIKCADYIIDIGPEGGENGGHLVAFGTPEEVAKNPKSITGEYLREKL</sequence>
<dbReference type="InterPro" id="IPR003439">
    <property type="entry name" value="ABC_transporter-like_ATP-bd"/>
</dbReference>
<evidence type="ECO:0000256" key="4">
    <source>
        <dbReference type="ARBA" id="ARBA00022737"/>
    </source>
</evidence>
<evidence type="ECO:0000256" key="14">
    <source>
        <dbReference type="ARBA" id="ARBA00038000"/>
    </source>
</evidence>
<dbReference type="PROSITE" id="PS50893">
    <property type="entry name" value="ABC_TRANSPORTER_2"/>
    <property type="match status" value="2"/>
</dbReference>
<evidence type="ECO:0000256" key="13">
    <source>
        <dbReference type="ARBA" id="ARBA00023204"/>
    </source>
</evidence>
<keyword evidence="19" id="KW-1185">Reference proteome</keyword>
<protein>
    <recommendedName>
        <fullName evidence="15">UvrABC system protein A</fullName>
    </recommendedName>
    <alternativeName>
        <fullName evidence="16">Excinuclease ABC subunit A</fullName>
    </alternativeName>
</protein>
<dbReference type="PANTHER" id="PTHR43152">
    <property type="entry name" value="UVRABC SYSTEM PROTEIN A"/>
    <property type="match status" value="1"/>
</dbReference>
<dbReference type="InterPro" id="IPR041102">
    <property type="entry name" value="UvrA_inter"/>
</dbReference>
<evidence type="ECO:0000313" key="19">
    <source>
        <dbReference type="Proteomes" id="UP001629156"/>
    </source>
</evidence>
<keyword evidence="5" id="KW-0547">Nucleotide-binding</keyword>
<organism evidence="18 19">
    <name type="scientific">Flavobacterium rhizosphaerae</name>
    <dbReference type="NCBI Taxonomy" id="3163298"/>
    <lineage>
        <taxon>Bacteria</taxon>
        <taxon>Pseudomonadati</taxon>
        <taxon>Bacteroidota</taxon>
        <taxon>Flavobacteriia</taxon>
        <taxon>Flavobacteriales</taxon>
        <taxon>Flavobacteriaceae</taxon>
        <taxon>Flavobacterium</taxon>
    </lineage>
</organism>
<dbReference type="Proteomes" id="UP001629156">
    <property type="component" value="Unassembled WGS sequence"/>
</dbReference>
<evidence type="ECO:0000256" key="15">
    <source>
        <dbReference type="ARBA" id="ARBA00039316"/>
    </source>
</evidence>
<dbReference type="Gene3D" id="3.30.190.20">
    <property type="match status" value="1"/>
</dbReference>
<dbReference type="RefSeq" id="WP_408083567.1">
    <property type="nucleotide sequence ID" value="NZ_JBELPZ010000002.1"/>
</dbReference>
<evidence type="ECO:0000256" key="10">
    <source>
        <dbReference type="ARBA" id="ARBA00022840"/>
    </source>
</evidence>
<evidence type="ECO:0000313" key="18">
    <source>
        <dbReference type="EMBL" id="MFL9843320.1"/>
    </source>
</evidence>
<comment type="caution">
    <text evidence="18">The sequence shown here is derived from an EMBL/GenBank/DDBJ whole genome shotgun (WGS) entry which is preliminary data.</text>
</comment>
<keyword evidence="9" id="KW-0862">Zinc</keyword>
<keyword evidence="2" id="KW-0963">Cytoplasm</keyword>
<evidence type="ECO:0000256" key="12">
    <source>
        <dbReference type="ARBA" id="ARBA00023125"/>
    </source>
</evidence>
<keyword evidence="18" id="KW-0378">Hydrolase</keyword>
<keyword evidence="11" id="KW-0267">Excision nuclease</keyword>
<keyword evidence="3" id="KW-0479">Metal-binding</keyword>
<comment type="subcellular location">
    <subcellularLocation>
        <location evidence="1">Cytoplasm</location>
    </subcellularLocation>
</comment>
<keyword evidence="10" id="KW-0067">ATP-binding</keyword>
<proteinExistence type="inferred from homology"/>
<dbReference type="InterPro" id="IPR004602">
    <property type="entry name" value="UvrA"/>
</dbReference>
<dbReference type="InterPro" id="IPR041552">
    <property type="entry name" value="UvrA_DNA-bd"/>
</dbReference>
<dbReference type="PANTHER" id="PTHR43152:SF3">
    <property type="entry name" value="UVRABC SYSTEM PROTEIN A"/>
    <property type="match status" value="1"/>
</dbReference>
<feature type="domain" description="ABC transporter" evidence="17">
    <location>
        <begin position="246"/>
        <end position="582"/>
    </location>
</feature>
<dbReference type="GO" id="GO:0016787">
    <property type="term" value="F:hydrolase activity"/>
    <property type="evidence" value="ECO:0007669"/>
    <property type="project" value="UniProtKB-KW"/>
</dbReference>
<evidence type="ECO:0000256" key="16">
    <source>
        <dbReference type="ARBA" id="ARBA00042156"/>
    </source>
</evidence>
<dbReference type="Pfam" id="PF17755">
    <property type="entry name" value="UvrA_DNA-bind"/>
    <property type="match status" value="1"/>
</dbReference>
<keyword evidence="8" id="KW-0863">Zinc-finger</keyword>
<dbReference type="EMBL" id="JBELPZ010000002">
    <property type="protein sequence ID" value="MFL9843320.1"/>
    <property type="molecule type" value="Genomic_DNA"/>
</dbReference>
<gene>
    <name evidence="18" type="primary">uvrA</name>
    <name evidence="18" type="ORF">ABS766_02700</name>
</gene>
<dbReference type="PROSITE" id="PS00211">
    <property type="entry name" value="ABC_TRANSPORTER_1"/>
    <property type="match status" value="1"/>
</dbReference>
<evidence type="ECO:0000256" key="5">
    <source>
        <dbReference type="ARBA" id="ARBA00022741"/>
    </source>
</evidence>
<dbReference type="InterPro" id="IPR027417">
    <property type="entry name" value="P-loop_NTPase"/>
</dbReference>
<evidence type="ECO:0000256" key="11">
    <source>
        <dbReference type="ARBA" id="ARBA00022881"/>
    </source>
</evidence>
<keyword evidence="13" id="KW-0234">DNA repair</keyword>
<reference evidence="18 19" key="1">
    <citation type="submission" date="2024-06" db="EMBL/GenBank/DDBJ databases">
        <authorList>
            <person name="Kaempfer P."/>
            <person name="Viver T."/>
        </authorList>
    </citation>
    <scope>NUCLEOTIDE SEQUENCE [LARGE SCALE GENOMIC DNA]</scope>
    <source>
        <strain evidence="18 19">ST-119</strain>
    </source>
</reference>
<evidence type="ECO:0000256" key="8">
    <source>
        <dbReference type="ARBA" id="ARBA00022771"/>
    </source>
</evidence>
<dbReference type="InterPro" id="IPR017871">
    <property type="entry name" value="ABC_transporter-like_CS"/>
</dbReference>
<accession>A0ABW8YVS5</accession>
<keyword evidence="12" id="KW-0238">DNA-binding</keyword>
<keyword evidence="6" id="KW-0227">DNA damage</keyword>
<evidence type="ECO:0000256" key="2">
    <source>
        <dbReference type="ARBA" id="ARBA00022490"/>
    </source>
</evidence>
<dbReference type="NCBIfam" id="TIGR00630">
    <property type="entry name" value="uvra"/>
    <property type="match status" value="1"/>
</dbReference>
<evidence type="ECO:0000256" key="6">
    <source>
        <dbReference type="ARBA" id="ARBA00022763"/>
    </source>
</evidence>
<evidence type="ECO:0000256" key="1">
    <source>
        <dbReference type="ARBA" id="ARBA00004496"/>
    </source>
</evidence>
<feature type="domain" description="ABC transporter" evidence="17">
    <location>
        <begin position="593"/>
        <end position="926"/>
    </location>
</feature>
<dbReference type="Gene3D" id="1.20.1580.10">
    <property type="entry name" value="ABC transporter ATPase like domain"/>
    <property type="match status" value="3"/>
</dbReference>
<dbReference type="NCBIfam" id="NF001503">
    <property type="entry name" value="PRK00349.1"/>
    <property type="match status" value="1"/>
</dbReference>
<dbReference type="SUPFAM" id="SSF52540">
    <property type="entry name" value="P-loop containing nucleoside triphosphate hydrolases"/>
    <property type="match status" value="2"/>
</dbReference>
<evidence type="ECO:0000256" key="3">
    <source>
        <dbReference type="ARBA" id="ARBA00022723"/>
    </source>
</evidence>
<evidence type="ECO:0000256" key="9">
    <source>
        <dbReference type="ARBA" id="ARBA00022833"/>
    </source>
</evidence>
<comment type="similarity">
    <text evidence="14">Belongs to the ABC transporter superfamily. UvrA family.</text>
</comment>